<dbReference type="KEGG" id="cari:FNU76_07795"/>
<dbReference type="OrthoDB" id="8591518at2"/>
<sequence>MSEWFRANRLPLVILLAGGLMYANLSRHIFERPSVRSSEEMTVVTPAPLQLLFAAGDRYLAANIATFRALTVGVHELKPETYHVLAQVQLRAAMLNPRQEDNYYTASAILPWNGQYQPAQQVLQRATDARLNDAMPPFFHGFNRYYFERDYIGAGKDMIVAANRSEPVNRSALSSIAARWFERGYQPKEALAMIDGMAKQSANPQLTRILQARSQRLKGLLALREATERFEQKTGRKPAKLEELLTSGVLSALPQDPLGAGYTLRADGEPDIVRPKKP</sequence>
<dbReference type="Proteomes" id="UP000317550">
    <property type="component" value="Chromosome"/>
</dbReference>
<accession>A0A516SDQ8</accession>
<feature type="compositionally biased region" description="Basic and acidic residues" evidence="1">
    <location>
        <begin position="266"/>
        <end position="278"/>
    </location>
</feature>
<evidence type="ECO:0000313" key="2">
    <source>
        <dbReference type="EMBL" id="QDQ26270.1"/>
    </source>
</evidence>
<keyword evidence="3" id="KW-1185">Reference proteome</keyword>
<dbReference type="EMBL" id="CP041730">
    <property type="protein sequence ID" value="QDQ26270.1"/>
    <property type="molecule type" value="Genomic_DNA"/>
</dbReference>
<dbReference type="AlphaFoldDB" id="A0A516SDQ8"/>
<evidence type="ECO:0000313" key="3">
    <source>
        <dbReference type="Proteomes" id="UP000317550"/>
    </source>
</evidence>
<feature type="region of interest" description="Disordered" evidence="1">
    <location>
        <begin position="253"/>
        <end position="278"/>
    </location>
</feature>
<proteinExistence type="predicted"/>
<evidence type="ECO:0000256" key="1">
    <source>
        <dbReference type="SAM" id="MobiDB-lite"/>
    </source>
</evidence>
<dbReference type="RefSeq" id="WP_144277669.1">
    <property type="nucleotide sequence ID" value="NZ_CP041730.1"/>
</dbReference>
<protein>
    <submittedName>
        <fullName evidence="2">Uncharacterized protein</fullName>
    </submittedName>
</protein>
<gene>
    <name evidence="2" type="ORF">FNU76_07795</name>
</gene>
<name>A0A516SDQ8_9NEIS</name>
<organism evidence="2 3">
    <name type="scientific">Chitinimonas arctica</name>
    <dbReference type="NCBI Taxonomy" id="2594795"/>
    <lineage>
        <taxon>Bacteria</taxon>
        <taxon>Pseudomonadati</taxon>
        <taxon>Pseudomonadota</taxon>
        <taxon>Betaproteobacteria</taxon>
        <taxon>Neisseriales</taxon>
        <taxon>Chitinibacteraceae</taxon>
        <taxon>Chitinimonas</taxon>
    </lineage>
</organism>
<reference evidence="3" key="1">
    <citation type="submission" date="2019-07" db="EMBL/GenBank/DDBJ databases">
        <title>Chitinimonas sp. nov., isolated from Ny-Alesund, arctica soil.</title>
        <authorList>
            <person name="Xu Q."/>
            <person name="Peng F."/>
        </authorList>
    </citation>
    <scope>NUCLEOTIDE SEQUENCE [LARGE SCALE GENOMIC DNA]</scope>
    <source>
        <strain evidence="3">R3-44</strain>
    </source>
</reference>